<dbReference type="Proteomes" id="UP001321760">
    <property type="component" value="Unassembled WGS sequence"/>
</dbReference>
<dbReference type="PANTHER" id="PTHR10622:SF12">
    <property type="entry name" value="HET DOMAIN-CONTAINING PROTEIN"/>
    <property type="match status" value="1"/>
</dbReference>
<sequence length="569" mass="65326">MRLINTTTLQLEYFLDRSVPPYAILSHTWEEEEVTFQDMALPRPLNKKGYNKIAETCRLARERNLAYAWVDTCCIDKTSSSELTESINSMFQWYVKAEVCFTYLSDLPAQTELKDGIKRCRWVTRGWTLQELIAPRRLLFYDSVWQLRGTKMDPGVATALSRLTNIPPKVLSMEKEATRCSIAQRISWASRRETTRLEDMAYCLLGLLEVNMPLIYGEGQDAFRRLQEEVIKKRNDLSIFAWNPTAAEEQGGGRELRSCSLLATSPAAFVGSGEYRSYHAASAPEFSMTNKGLRLERDLMLIPTRNGLEYVMRVATCPEPCAHAGSHDIGIRLRKIEQGHFVRRLCKTMEYHPKHMKNVQLIPAAPFRLLTDMKLLEGSWTTSIGRGGIQMHTPENTRIVDVLPGESWNAETRFFFPNDPERVRALRSEVSVGEKTVACTILIRFNPEWDQQPIVKVDHNDLSQLARRALFSPREDGMTNNSLRWREFLRDYPQSRWLTDQAEGLTDGAVFTFKVKVSSGTLQVFGKSVDVWTVHLEVEDRKVSRMSMAWRRICENAKHDTRSSGWPHS</sequence>
<evidence type="ECO:0000259" key="1">
    <source>
        <dbReference type="Pfam" id="PF06985"/>
    </source>
</evidence>
<dbReference type="PANTHER" id="PTHR10622">
    <property type="entry name" value="HET DOMAIN-CONTAINING PROTEIN"/>
    <property type="match status" value="1"/>
</dbReference>
<reference evidence="3" key="1">
    <citation type="journal article" date="2023" name="Mol. Phylogenet. Evol.">
        <title>Genome-scale phylogeny and comparative genomics of the fungal order Sordariales.</title>
        <authorList>
            <person name="Hensen N."/>
            <person name="Bonometti L."/>
            <person name="Westerberg I."/>
            <person name="Brannstrom I.O."/>
            <person name="Guillou S."/>
            <person name="Cros-Aarteil S."/>
            <person name="Calhoun S."/>
            <person name="Haridas S."/>
            <person name="Kuo A."/>
            <person name="Mondo S."/>
            <person name="Pangilinan J."/>
            <person name="Riley R."/>
            <person name="LaButti K."/>
            <person name="Andreopoulos B."/>
            <person name="Lipzen A."/>
            <person name="Chen C."/>
            <person name="Yan M."/>
            <person name="Daum C."/>
            <person name="Ng V."/>
            <person name="Clum A."/>
            <person name="Steindorff A."/>
            <person name="Ohm R.A."/>
            <person name="Martin F."/>
            <person name="Silar P."/>
            <person name="Natvig D.O."/>
            <person name="Lalanne C."/>
            <person name="Gautier V."/>
            <person name="Ament-Velasquez S.L."/>
            <person name="Kruys A."/>
            <person name="Hutchinson M.I."/>
            <person name="Powell A.J."/>
            <person name="Barry K."/>
            <person name="Miller A.N."/>
            <person name="Grigoriev I.V."/>
            <person name="Debuchy R."/>
            <person name="Gladieux P."/>
            <person name="Hiltunen Thoren M."/>
            <person name="Johannesson H."/>
        </authorList>
    </citation>
    <scope>NUCLEOTIDE SEQUENCE</scope>
    <source>
        <strain evidence="3">PSN243</strain>
    </source>
</reference>
<comment type="caution">
    <text evidence="3">The sequence shown here is derived from an EMBL/GenBank/DDBJ whole genome shotgun (WGS) entry which is preliminary data.</text>
</comment>
<accession>A0AAV9G3F7</accession>
<gene>
    <name evidence="3" type="ORF">QBC34DRAFT_362566</name>
</gene>
<evidence type="ECO:0000259" key="2">
    <source>
        <dbReference type="Pfam" id="PF26640"/>
    </source>
</evidence>
<dbReference type="AlphaFoldDB" id="A0AAV9G3F7"/>
<dbReference type="Pfam" id="PF06985">
    <property type="entry name" value="HET"/>
    <property type="match status" value="1"/>
</dbReference>
<evidence type="ECO:0000313" key="4">
    <source>
        <dbReference type="Proteomes" id="UP001321760"/>
    </source>
</evidence>
<keyword evidence="4" id="KW-1185">Reference proteome</keyword>
<dbReference type="Pfam" id="PF26640">
    <property type="entry name" value="DUF8212"/>
    <property type="match status" value="1"/>
</dbReference>
<dbReference type="InterPro" id="IPR010730">
    <property type="entry name" value="HET"/>
</dbReference>
<reference evidence="3" key="2">
    <citation type="submission" date="2023-05" db="EMBL/GenBank/DDBJ databases">
        <authorList>
            <consortium name="Lawrence Berkeley National Laboratory"/>
            <person name="Steindorff A."/>
            <person name="Hensen N."/>
            <person name="Bonometti L."/>
            <person name="Westerberg I."/>
            <person name="Brannstrom I.O."/>
            <person name="Guillou S."/>
            <person name="Cros-Aarteil S."/>
            <person name="Calhoun S."/>
            <person name="Haridas S."/>
            <person name="Kuo A."/>
            <person name="Mondo S."/>
            <person name="Pangilinan J."/>
            <person name="Riley R."/>
            <person name="Labutti K."/>
            <person name="Andreopoulos B."/>
            <person name="Lipzen A."/>
            <person name="Chen C."/>
            <person name="Yanf M."/>
            <person name="Daum C."/>
            <person name="Ng V."/>
            <person name="Clum A."/>
            <person name="Ohm R."/>
            <person name="Martin F."/>
            <person name="Silar P."/>
            <person name="Natvig D."/>
            <person name="Lalanne C."/>
            <person name="Gautier V."/>
            <person name="Ament-Velasquez S.L."/>
            <person name="Kruys A."/>
            <person name="Hutchinson M.I."/>
            <person name="Powell A.J."/>
            <person name="Barry K."/>
            <person name="Miller A.N."/>
            <person name="Grigoriev I.V."/>
            <person name="Debuchy R."/>
            <person name="Gladieux P."/>
            <person name="Thoren M.H."/>
            <person name="Johannesson H."/>
        </authorList>
    </citation>
    <scope>NUCLEOTIDE SEQUENCE</scope>
    <source>
        <strain evidence="3">PSN243</strain>
    </source>
</reference>
<evidence type="ECO:0000313" key="3">
    <source>
        <dbReference type="EMBL" id="KAK4443141.1"/>
    </source>
</evidence>
<proteinExistence type="predicted"/>
<name>A0AAV9G3F7_9PEZI</name>
<organism evidence="3 4">
    <name type="scientific">Podospora aff. communis PSN243</name>
    <dbReference type="NCBI Taxonomy" id="3040156"/>
    <lineage>
        <taxon>Eukaryota</taxon>
        <taxon>Fungi</taxon>
        <taxon>Dikarya</taxon>
        <taxon>Ascomycota</taxon>
        <taxon>Pezizomycotina</taxon>
        <taxon>Sordariomycetes</taxon>
        <taxon>Sordariomycetidae</taxon>
        <taxon>Sordariales</taxon>
        <taxon>Podosporaceae</taxon>
        <taxon>Podospora</taxon>
    </lineage>
</organism>
<dbReference type="EMBL" id="MU865999">
    <property type="protein sequence ID" value="KAK4443141.1"/>
    <property type="molecule type" value="Genomic_DNA"/>
</dbReference>
<feature type="domain" description="Heterokaryon incompatibility" evidence="1">
    <location>
        <begin position="22"/>
        <end position="107"/>
    </location>
</feature>
<feature type="domain" description="DUF8212" evidence="2">
    <location>
        <begin position="222"/>
        <end position="247"/>
    </location>
</feature>
<dbReference type="InterPro" id="IPR058525">
    <property type="entry name" value="DUF8212"/>
</dbReference>
<protein>
    <submittedName>
        <fullName evidence="3">Heterokaryon incompatibility protein-domain-containing protein</fullName>
    </submittedName>
</protein>